<evidence type="ECO:0000256" key="5">
    <source>
        <dbReference type="RuleBase" id="RU000675"/>
    </source>
</evidence>
<dbReference type="Pfam" id="PF01301">
    <property type="entry name" value="Glyco_hydro_35"/>
    <property type="match status" value="1"/>
</dbReference>
<comment type="catalytic activity">
    <reaction evidence="5">
        <text>Hydrolysis of terminal non-reducing beta-D-galactose residues in beta-D-galactosides.</text>
        <dbReference type="EC" id="3.2.1.23"/>
    </reaction>
</comment>
<feature type="active site" description="Proton donor" evidence="4">
    <location>
        <position position="189"/>
    </location>
</feature>
<comment type="similarity">
    <text evidence="1 6">Belongs to the glycosyl hydrolase 35 family.</text>
</comment>
<evidence type="ECO:0000256" key="6">
    <source>
        <dbReference type="RuleBase" id="RU003679"/>
    </source>
</evidence>
<dbReference type="Pfam" id="PF21317">
    <property type="entry name" value="BetaGal_ABD_1"/>
    <property type="match status" value="1"/>
</dbReference>
<evidence type="ECO:0000256" key="3">
    <source>
        <dbReference type="ARBA" id="ARBA00023295"/>
    </source>
</evidence>
<evidence type="ECO:0000259" key="7">
    <source>
        <dbReference type="Pfam" id="PF01301"/>
    </source>
</evidence>
<keyword evidence="11" id="KW-1185">Reference proteome</keyword>
<dbReference type="PRINTS" id="PR00742">
    <property type="entry name" value="GLHYDRLASE35"/>
</dbReference>
<dbReference type="GO" id="GO:0005975">
    <property type="term" value="P:carbohydrate metabolic process"/>
    <property type="evidence" value="ECO:0007669"/>
    <property type="project" value="InterPro"/>
</dbReference>
<sequence length="646" mass="70177">MLVRGAAAAAAAVFGWAAALLSLAKPLVAAHRGNFTYDRHNFLLDGVPIQLIGGQMDPQRIPPAYWTQRLQMAKAMGLNTIFSYVFWNNIEPTEGSWDFEGRNDIARFVRLAQQEGLYVVLRPGPYICGEHEWGGFPSWLTQIPGMAVRQNNKPFLDASRNYLEQLGKHLAATHISQGGPVLMTQLENEYGSFGKDKAYLRAMADMLKANFDGFLYTNDGGGKSYLDGGSLHGILAETDGDPKTGFAARNQYVTDPTMLGPQLDGEYYVTWIDDWSSNSPYQYTSGRPDATKRVLDDLDWILAGNNSFSIYMFHGGTNWGFENGGIWVDNRLNAVTTSYDYGAPLDESGRATEIYRQIRDVISKHVPAGTIPDVPHVPDLTTIDEFALEPAVALFDTRSDKPAVQAGSPVPMEKLGQAFGFVLYEHRVSAAVSGAIAPGDGPRDRVMVYVNGARVGVVDKTHAAPAPVSVDLKQGDVLQLLVENLGRIDYGQQLREQQKGIVGNVTVGGDAVLEGWSAYSLPLTDLPAALADENSQTPEIKDGGAPVFYKGTFGLPAGAGNDLSGDTFLSLPNGVKGNVWVNGHHLGRYWVVGPQQSLYVPGAYLYGGNKPNRVVVLELEPKAGTDMVARGLATREWANHPDPDVA</sequence>
<name>A0A9P8M8P9_9HYPO</name>
<keyword evidence="2 5" id="KW-0378">Hydrolase</keyword>
<feature type="active site" description="Nucleophile" evidence="4">
    <location>
        <position position="266"/>
    </location>
</feature>
<evidence type="ECO:0000259" key="8">
    <source>
        <dbReference type="Pfam" id="PF21317"/>
    </source>
</evidence>
<dbReference type="PANTHER" id="PTHR23421">
    <property type="entry name" value="BETA-GALACTOSIDASE RELATED"/>
    <property type="match status" value="1"/>
</dbReference>
<dbReference type="InterPro" id="IPR017853">
    <property type="entry name" value="GH"/>
</dbReference>
<dbReference type="InterPro" id="IPR048912">
    <property type="entry name" value="BetaGal1-like_ABD1"/>
</dbReference>
<dbReference type="PROSITE" id="PS01182">
    <property type="entry name" value="GLYCOSYL_HYDROL_F35"/>
    <property type="match status" value="1"/>
</dbReference>
<dbReference type="SUPFAM" id="SSF49785">
    <property type="entry name" value="Galactose-binding domain-like"/>
    <property type="match status" value="1"/>
</dbReference>
<keyword evidence="3 5" id="KW-0326">Glycosidase</keyword>
<proteinExistence type="inferred from homology"/>
<dbReference type="InterPro" id="IPR026283">
    <property type="entry name" value="B-gal_1-like"/>
</dbReference>
<feature type="domain" description="Beta-galactosidase 1-like first all-beta" evidence="8">
    <location>
        <begin position="409"/>
        <end position="521"/>
    </location>
</feature>
<feature type="domain" description="Beta-galactosidase galactose-binding" evidence="9">
    <location>
        <begin position="546"/>
        <end position="607"/>
    </location>
</feature>
<evidence type="ECO:0000256" key="2">
    <source>
        <dbReference type="ARBA" id="ARBA00022801"/>
    </source>
</evidence>
<dbReference type="Gene3D" id="2.60.120.260">
    <property type="entry name" value="Galactose-binding domain-like"/>
    <property type="match status" value="2"/>
</dbReference>
<dbReference type="Pfam" id="PF21467">
    <property type="entry name" value="BetaGal_gal-bd"/>
    <property type="match status" value="1"/>
</dbReference>
<evidence type="ECO:0000313" key="11">
    <source>
        <dbReference type="Proteomes" id="UP000764110"/>
    </source>
</evidence>
<comment type="caution">
    <text evidence="10">The sequence shown here is derived from an EMBL/GenBank/DDBJ whole genome shotgun (WGS) entry which is preliminary data.</text>
</comment>
<dbReference type="InterPro" id="IPR008979">
    <property type="entry name" value="Galactose-bd-like_sf"/>
</dbReference>
<organism evidence="10 11">
    <name type="scientific">Metarhizium humberi</name>
    <dbReference type="NCBI Taxonomy" id="2596975"/>
    <lineage>
        <taxon>Eukaryota</taxon>
        <taxon>Fungi</taxon>
        <taxon>Dikarya</taxon>
        <taxon>Ascomycota</taxon>
        <taxon>Pezizomycotina</taxon>
        <taxon>Sordariomycetes</taxon>
        <taxon>Hypocreomycetidae</taxon>
        <taxon>Hypocreales</taxon>
        <taxon>Clavicipitaceae</taxon>
        <taxon>Metarhizium</taxon>
    </lineage>
</organism>
<dbReference type="Proteomes" id="UP000764110">
    <property type="component" value="Unassembled WGS sequence"/>
</dbReference>
<dbReference type="GO" id="GO:0004565">
    <property type="term" value="F:beta-galactosidase activity"/>
    <property type="evidence" value="ECO:0007669"/>
    <property type="project" value="UniProtKB-EC"/>
</dbReference>
<feature type="domain" description="Glycoside hydrolase 35 catalytic" evidence="7">
    <location>
        <begin position="41"/>
        <end position="364"/>
    </location>
</feature>
<evidence type="ECO:0000256" key="4">
    <source>
        <dbReference type="PIRSR" id="PIRSR006336-1"/>
    </source>
</evidence>
<dbReference type="InterPro" id="IPR019801">
    <property type="entry name" value="Glyco_hydro_35_CS"/>
</dbReference>
<dbReference type="InterPro" id="IPR031330">
    <property type="entry name" value="Gly_Hdrlase_35_cat"/>
</dbReference>
<protein>
    <recommendedName>
        <fullName evidence="5">Beta-galactosidase</fullName>
        <ecNumber evidence="5">3.2.1.23</ecNumber>
    </recommendedName>
</protein>
<gene>
    <name evidence="10" type="ORF">MHUMG1_07639</name>
</gene>
<dbReference type="InterPro" id="IPR001944">
    <property type="entry name" value="Glycoside_Hdrlase_35"/>
</dbReference>
<reference evidence="10 11" key="1">
    <citation type="submission" date="2020-07" db="EMBL/GenBank/DDBJ databases">
        <title>Metarhizium humberi genome.</title>
        <authorList>
            <person name="Lysoe E."/>
        </authorList>
    </citation>
    <scope>NUCLEOTIDE SEQUENCE [LARGE SCALE GENOMIC DNA]</scope>
    <source>
        <strain evidence="10 11">ESALQ1638</strain>
    </source>
</reference>
<evidence type="ECO:0000313" key="10">
    <source>
        <dbReference type="EMBL" id="KAH0594804.1"/>
    </source>
</evidence>
<dbReference type="AlphaFoldDB" id="A0A9P8M8P9"/>
<evidence type="ECO:0000256" key="1">
    <source>
        <dbReference type="ARBA" id="ARBA00009809"/>
    </source>
</evidence>
<dbReference type="EMBL" id="JACEFI010000015">
    <property type="protein sequence ID" value="KAH0594804.1"/>
    <property type="molecule type" value="Genomic_DNA"/>
</dbReference>
<accession>A0A9P8M8P9</accession>
<dbReference type="InterPro" id="IPR048913">
    <property type="entry name" value="BetaGal_gal-bd"/>
</dbReference>
<dbReference type="EC" id="3.2.1.23" evidence="5"/>
<dbReference type="PIRSF" id="PIRSF006336">
    <property type="entry name" value="B-gal"/>
    <property type="match status" value="1"/>
</dbReference>
<dbReference type="SUPFAM" id="SSF51445">
    <property type="entry name" value="(Trans)glycosidases"/>
    <property type="match status" value="1"/>
</dbReference>
<dbReference type="Gene3D" id="3.20.20.80">
    <property type="entry name" value="Glycosidases"/>
    <property type="match status" value="1"/>
</dbReference>
<evidence type="ECO:0000259" key="9">
    <source>
        <dbReference type="Pfam" id="PF21467"/>
    </source>
</evidence>